<name>A0A2Z4GGR7_9BACT</name>
<dbReference type="CDD" id="cd00156">
    <property type="entry name" value="REC"/>
    <property type="match status" value="1"/>
</dbReference>
<dbReference type="PROSITE" id="PS50110">
    <property type="entry name" value="RESPONSE_REGULATORY"/>
    <property type="match status" value="1"/>
</dbReference>
<evidence type="ECO:0000256" key="1">
    <source>
        <dbReference type="ARBA" id="ARBA00022553"/>
    </source>
</evidence>
<dbReference type="SUPFAM" id="SSF52172">
    <property type="entry name" value="CheY-like"/>
    <property type="match status" value="1"/>
</dbReference>
<protein>
    <submittedName>
        <fullName evidence="4">Response regulator</fullName>
    </submittedName>
</protein>
<dbReference type="PANTHER" id="PTHR44591:SF3">
    <property type="entry name" value="RESPONSE REGULATORY DOMAIN-CONTAINING PROTEIN"/>
    <property type="match status" value="1"/>
</dbReference>
<dbReference type="PANTHER" id="PTHR44591">
    <property type="entry name" value="STRESS RESPONSE REGULATOR PROTEIN 1"/>
    <property type="match status" value="1"/>
</dbReference>
<dbReference type="InterPro" id="IPR001789">
    <property type="entry name" value="Sig_transdc_resp-reg_receiver"/>
</dbReference>
<dbReference type="Proteomes" id="UP000249873">
    <property type="component" value="Chromosome"/>
</dbReference>
<dbReference type="Pfam" id="PF00072">
    <property type="entry name" value="Response_reg"/>
    <property type="match status" value="1"/>
</dbReference>
<gene>
    <name evidence="4" type="ORF">DJ013_20270</name>
</gene>
<feature type="domain" description="Response regulatory" evidence="3">
    <location>
        <begin position="4"/>
        <end position="112"/>
    </location>
</feature>
<dbReference type="GO" id="GO:0000160">
    <property type="term" value="P:phosphorelay signal transduction system"/>
    <property type="evidence" value="ECO:0007669"/>
    <property type="project" value="InterPro"/>
</dbReference>
<evidence type="ECO:0000313" key="4">
    <source>
        <dbReference type="EMBL" id="AWW00382.1"/>
    </source>
</evidence>
<dbReference type="RefSeq" id="WP_111373748.1">
    <property type="nucleotide sequence ID" value="NZ_CP029480.1"/>
</dbReference>
<dbReference type="Gene3D" id="3.40.50.2300">
    <property type="match status" value="1"/>
</dbReference>
<dbReference type="InterPro" id="IPR050595">
    <property type="entry name" value="Bact_response_regulator"/>
</dbReference>
<dbReference type="KEGG" id="als:DJ013_20270"/>
<evidence type="ECO:0000313" key="5">
    <source>
        <dbReference type="Proteomes" id="UP000249873"/>
    </source>
</evidence>
<sequence length="112" mass="12446">MKKRILIIDDELDICLLLQSYLKRQSFDAHYEQNLKTGLQALSDLEPAVLILDNNLPDGLGVEQIPAIKASYPDLTLLIISAYSSLKQKAIDSGADAFISKPFNYASIMAYL</sequence>
<keyword evidence="5" id="KW-1185">Reference proteome</keyword>
<dbReference type="SMART" id="SM00448">
    <property type="entry name" value="REC"/>
    <property type="match status" value="1"/>
</dbReference>
<evidence type="ECO:0000259" key="3">
    <source>
        <dbReference type="PROSITE" id="PS50110"/>
    </source>
</evidence>
<accession>A0A2Z4GGR7</accession>
<reference evidence="4 5" key="1">
    <citation type="submission" date="2018-05" db="EMBL/GenBank/DDBJ databases">
        <title>Complete genome sequence of Arcticibacterium luteifluviistationis SM1504T, a cytophagaceae bacterium isolated from Arctic surface seawater.</title>
        <authorList>
            <person name="Li Y."/>
            <person name="Qin Q.-L."/>
        </authorList>
    </citation>
    <scope>NUCLEOTIDE SEQUENCE [LARGE SCALE GENOMIC DNA]</scope>
    <source>
        <strain evidence="4 5">SM1504</strain>
    </source>
</reference>
<dbReference type="InterPro" id="IPR011006">
    <property type="entry name" value="CheY-like_superfamily"/>
</dbReference>
<evidence type="ECO:0000256" key="2">
    <source>
        <dbReference type="PROSITE-ProRule" id="PRU00169"/>
    </source>
</evidence>
<keyword evidence="1 2" id="KW-0597">Phosphoprotein</keyword>
<dbReference type="AlphaFoldDB" id="A0A2Z4GGR7"/>
<proteinExistence type="predicted"/>
<dbReference type="EMBL" id="CP029480">
    <property type="protein sequence ID" value="AWW00382.1"/>
    <property type="molecule type" value="Genomic_DNA"/>
</dbReference>
<organism evidence="4 5">
    <name type="scientific">Arcticibacterium luteifluviistationis</name>
    <dbReference type="NCBI Taxonomy" id="1784714"/>
    <lineage>
        <taxon>Bacteria</taxon>
        <taxon>Pseudomonadati</taxon>
        <taxon>Bacteroidota</taxon>
        <taxon>Cytophagia</taxon>
        <taxon>Cytophagales</taxon>
        <taxon>Leadbetterellaceae</taxon>
        <taxon>Arcticibacterium</taxon>
    </lineage>
</organism>
<dbReference type="OrthoDB" id="9789181at2"/>
<feature type="modified residue" description="4-aspartylphosphate" evidence="2">
    <location>
        <position position="53"/>
    </location>
</feature>